<evidence type="ECO:0000256" key="1">
    <source>
        <dbReference type="SAM" id="MobiDB-lite"/>
    </source>
</evidence>
<dbReference type="EMBL" id="VFJC01000029">
    <property type="protein sequence ID" value="KAB5518278.1"/>
    <property type="molecule type" value="Genomic_DNA"/>
</dbReference>
<sequence>MKGVRDGIKARLLSLSSSRTVHRSKTFFICRIRFSCYSCSSETMWSAVFCLSFISAVSAAPLSKFYSFLPHYGNPMPSGPSNQAANDMFSPSHLQAGMTAPISMEILLPPRFPGTAAGGQGSGTGTNSMFPGVPSHLQPGVNAPISIELFHPGFQGAAAGGQGSGTAFIKYSLPKAPGRKSVEIYYPYNFGQGEVLPNMVPQIPNIFPFSYPPQTGPQQQPPRQAAPPQGNDQPFVFNYPPQQQPARANDPQQQVQQDPQVPAGQP</sequence>
<protein>
    <recommendedName>
        <fullName evidence="4">Secretory calcium-binding phosphoprotein 5</fullName>
    </recommendedName>
</protein>
<accession>A0A5N5JGH2</accession>
<feature type="region of interest" description="Disordered" evidence="1">
    <location>
        <begin position="208"/>
        <end position="266"/>
    </location>
</feature>
<evidence type="ECO:0008006" key="4">
    <source>
        <dbReference type="Google" id="ProtNLM"/>
    </source>
</evidence>
<proteinExistence type="predicted"/>
<organism evidence="2 3">
    <name type="scientific">Pangasianodon hypophthalmus</name>
    <name type="common">Striped catfish</name>
    <name type="synonym">Helicophagus hypophthalmus</name>
    <dbReference type="NCBI Taxonomy" id="310915"/>
    <lineage>
        <taxon>Eukaryota</taxon>
        <taxon>Metazoa</taxon>
        <taxon>Chordata</taxon>
        <taxon>Craniata</taxon>
        <taxon>Vertebrata</taxon>
        <taxon>Euteleostomi</taxon>
        <taxon>Actinopterygii</taxon>
        <taxon>Neopterygii</taxon>
        <taxon>Teleostei</taxon>
        <taxon>Ostariophysi</taxon>
        <taxon>Siluriformes</taxon>
        <taxon>Pangasiidae</taxon>
        <taxon>Pangasianodon</taxon>
    </lineage>
</organism>
<comment type="caution">
    <text evidence="2">The sequence shown here is derived from an EMBL/GenBank/DDBJ whole genome shotgun (WGS) entry which is preliminary data.</text>
</comment>
<feature type="compositionally biased region" description="Low complexity" evidence="1">
    <location>
        <begin position="216"/>
        <end position="230"/>
    </location>
</feature>
<reference evidence="2 3" key="1">
    <citation type="submission" date="2019-06" db="EMBL/GenBank/DDBJ databases">
        <title>A chromosome-scale genome assembly of the striped catfish, Pangasianodon hypophthalmus.</title>
        <authorList>
            <person name="Wen M."/>
            <person name="Zahm M."/>
            <person name="Roques C."/>
            <person name="Cabau C."/>
            <person name="Klopp C."/>
            <person name="Donnadieu C."/>
            <person name="Jouanno E."/>
            <person name="Avarre J.-C."/>
            <person name="Campet M."/>
            <person name="Ha T.T.T."/>
            <person name="Dugue R."/>
            <person name="Lampietro C."/>
            <person name="Louis A."/>
            <person name="Herpin A."/>
            <person name="Echchiki A."/>
            <person name="Berthelot C."/>
            <person name="Parey E."/>
            <person name="Roest-Crollius H."/>
            <person name="Braasch I."/>
            <person name="Postlethwait J."/>
            <person name="Bobe J."/>
            <person name="Montfort J."/>
            <person name="Bouchez O."/>
            <person name="Begum T."/>
            <person name="Schartl M."/>
            <person name="Guiguen Y."/>
        </authorList>
    </citation>
    <scope>NUCLEOTIDE SEQUENCE [LARGE SCALE GENOMIC DNA]</scope>
    <source>
        <strain evidence="2 3">Indonesia</strain>
        <tissue evidence="2">Blood</tissue>
    </source>
</reference>
<keyword evidence="3" id="KW-1185">Reference proteome</keyword>
<evidence type="ECO:0000313" key="3">
    <source>
        <dbReference type="Proteomes" id="UP000327468"/>
    </source>
</evidence>
<gene>
    <name evidence="2" type="ORF">PHYPO_G00163900</name>
</gene>
<name>A0A5N5JGH2_PANHP</name>
<feature type="compositionally biased region" description="Low complexity" evidence="1">
    <location>
        <begin position="250"/>
        <end position="266"/>
    </location>
</feature>
<dbReference type="AlphaFoldDB" id="A0A5N5JGH2"/>
<dbReference type="Proteomes" id="UP000327468">
    <property type="component" value="Chromosome 28"/>
</dbReference>
<evidence type="ECO:0000313" key="2">
    <source>
        <dbReference type="EMBL" id="KAB5518278.1"/>
    </source>
</evidence>